<dbReference type="PANTHER" id="PTHR31618:SF1">
    <property type="entry name" value="EF-HAND DOMAIN-CONTAINING PROTEIN"/>
    <property type="match status" value="1"/>
</dbReference>
<evidence type="ECO:0000256" key="2">
    <source>
        <dbReference type="ARBA" id="ARBA00008017"/>
    </source>
</evidence>
<sequence>MLGNMAKMTFKAIIFLFMMHPFYVGDHVEIDGVRIIIGMASVLLGLFRTNVKRDIEHLNRIRWSVWITHTMNLQDMGERWAKTSLLVEEMVKIFRELDIEYRMLHLDVNVHNMPQLSSSGVPSNWSLCA</sequence>
<dbReference type="GO" id="GO:0006820">
    <property type="term" value="P:monoatomic anion transport"/>
    <property type="evidence" value="ECO:0007669"/>
    <property type="project" value="TreeGrafter"/>
</dbReference>
<dbReference type="AlphaFoldDB" id="A0AAF0QKL7"/>
<comment type="subcellular location">
    <subcellularLocation>
        <location evidence="1">Membrane</location>
        <topology evidence="1">Multi-pass membrane protein</topology>
    </subcellularLocation>
</comment>
<dbReference type="InterPro" id="IPR016688">
    <property type="entry name" value="MscS-like_plants/fungi"/>
</dbReference>
<comment type="similarity">
    <text evidence="2">Belongs to the MscS (TC 1.A.23) family.</text>
</comment>
<proteinExistence type="inferred from homology"/>
<dbReference type="EMBL" id="CP133615">
    <property type="protein sequence ID" value="WMV24452.1"/>
    <property type="molecule type" value="Genomic_DNA"/>
</dbReference>
<reference evidence="3" key="1">
    <citation type="submission" date="2023-08" db="EMBL/GenBank/DDBJ databases">
        <title>A de novo genome assembly of Solanum verrucosum Schlechtendal, a Mexican diploid species geographically isolated from the other diploid A-genome species in potato relatives.</title>
        <authorList>
            <person name="Hosaka K."/>
        </authorList>
    </citation>
    <scope>NUCLEOTIDE SEQUENCE</scope>
    <source>
        <tissue evidence="3">Young leaves</tissue>
    </source>
</reference>
<protein>
    <submittedName>
        <fullName evidence="3">Uncharacterized protein</fullName>
    </submittedName>
</protein>
<dbReference type="GO" id="GO:0008381">
    <property type="term" value="F:mechanosensitive monoatomic ion channel activity"/>
    <property type="evidence" value="ECO:0007669"/>
    <property type="project" value="TreeGrafter"/>
</dbReference>
<evidence type="ECO:0000313" key="3">
    <source>
        <dbReference type="EMBL" id="WMV24452.1"/>
    </source>
</evidence>
<keyword evidence="4" id="KW-1185">Reference proteome</keyword>
<organism evidence="3 4">
    <name type="scientific">Solanum verrucosum</name>
    <dbReference type="NCBI Taxonomy" id="315347"/>
    <lineage>
        <taxon>Eukaryota</taxon>
        <taxon>Viridiplantae</taxon>
        <taxon>Streptophyta</taxon>
        <taxon>Embryophyta</taxon>
        <taxon>Tracheophyta</taxon>
        <taxon>Spermatophyta</taxon>
        <taxon>Magnoliopsida</taxon>
        <taxon>eudicotyledons</taxon>
        <taxon>Gunneridae</taxon>
        <taxon>Pentapetalae</taxon>
        <taxon>asterids</taxon>
        <taxon>lamiids</taxon>
        <taxon>Solanales</taxon>
        <taxon>Solanaceae</taxon>
        <taxon>Solanoideae</taxon>
        <taxon>Solaneae</taxon>
        <taxon>Solanum</taxon>
    </lineage>
</organism>
<evidence type="ECO:0000256" key="1">
    <source>
        <dbReference type="ARBA" id="ARBA00004141"/>
    </source>
</evidence>
<name>A0AAF0QKL7_SOLVR</name>
<dbReference type="PANTHER" id="PTHR31618">
    <property type="entry name" value="MECHANOSENSITIVE ION CHANNEL PROTEIN 5"/>
    <property type="match status" value="1"/>
</dbReference>
<evidence type="ECO:0000313" key="4">
    <source>
        <dbReference type="Proteomes" id="UP001234989"/>
    </source>
</evidence>
<dbReference type="Proteomes" id="UP001234989">
    <property type="component" value="Chromosome 4"/>
</dbReference>
<accession>A0AAF0QKL7</accession>
<gene>
    <name evidence="3" type="ORF">MTR67_017837</name>
</gene>
<dbReference type="GO" id="GO:0005886">
    <property type="term" value="C:plasma membrane"/>
    <property type="evidence" value="ECO:0007669"/>
    <property type="project" value="TreeGrafter"/>
</dbReference>